<evidence type="ECO:0000256" key="1">
    <source>
        <dbReference type="ARBA" id="ARBA00004245"/>
    </source>
</evidence>
<keyword evidence="7" id="KW-0175">Coiled coil</keyword>
<feature type="compositionally biased region" description="Polar residues" evidence="8">
    <location>
        <begin position="1870"/>
        <end position="1916"/>
    </location>
</feature>
<name>A0ABM0MFX1_SACKO</name>
<feature type="coiled-coil region" evidence="7">
    <location>
        <begin position="1641"/>
        <end position="1682"/>
    </location>
</feature>
<feature type="coiled-coil region" evidence="7">
    <location>
        <begin position="1118"/>
        <end position="1287"/>
    </location>
</feature>
<evidence type="ECO:0000256" key="5">
    <source>
        <dbReference type="ARBA" id="ARBA00023034"/>
    </source>
</evidence>
<dbReference type="GeneID" id="102809948"/>
<evidence type="ECO:0000259" key="9">
    <source>
        <dbReference type="Pfam" id="PF07989"/>
    </source>
</evidence>
<dbReference type="Pfam" id="PF07989">
    <property type="entry name" value="Cnn_1N"/>
    <property type="match status" value="1"/>
</dbReference>
<feature type="region of interest" description="Disordered" evidence="8">
    <location>
        <begin position="1"/>
        <end position="26"/>
    </location>
</feature>
<dbReference type="Pfam" id="PF23246">
    <property type="entry name" value="CC_CDK5RAP2"/>
    <property type="match status" value="1"/>
</dbReference>
<feature type="coiled-coil region" evidence="7">
    <location>
        <begin position="1711"/>
        <end position="1792"/>
    </location>
</feature>
<keyword evidence="11" id="KW-1185">Reference proteome</keyword>
<feature type="domain" description="Centrosomin N-terminal motif 1" evidence="9">
    <location>
        <begin position="29"/>
        <end position="98"/>
    </location>
</feature>
<feature type="coiled-coil region" evidence="7">
    <location>
        <begin position="1323"/>
        <end position="1513"/>
    </location>
</feature>
<evidence type="ECO:0000256" key="4">
    <source>
        <dbReference type="ARBA" id="ARBA00022553"/>
    </source>
</evidence>
<feature type="compositionally biased region" description="Polar residues" evidence="8">
    <location>
        <begin position="2302"/>
        <end position="2331"/>
    </location>
</feature>
<evidence type="ECO:0000313" key="12">
    <source>
        <dbReference type="RefSeq" id="XP_006818912.1"/>
    </source>
</evidence>
<feature type="region of interest" description="Disordered" evidence="8">
    <location>
        <begin position="1093"/>
        <end position="1114"/>
    </location>
</feature>
<feature type="coiled-coil region" evidence="7">
    <location>
        <begin position="255"/>
        <end position="498"/>
    </location>
</feature>
<keyword evidence="6" id="KW-0206">Cytoskeleton</keyword>
<accession>A0ABM0MFX1</accession>
<dbReference type="InterPro" id="IPR052593">
    <property type="entry name" value="MT-associated_AKAP9-binding"/>
</dbReference>
<proteinExistence type="predicted"/>
<feature type="coiled-coil region" evidence="7">
    <location>
        <begin position="2455"/>
        <end position="2489"/>
    </location>
</feature>
<feature type="region of interest" description="Disordered" evidence="8">
    <location>
        <begin position="1870"/>
        <end position="1919"/>
    </location>
</feature>
<feature type="coiled-coil region" evidence="7">
    <location>
        <begin position="720"/>
        <end position="758"/>
    </location>
</feature>
<feature type="coiled-coil region" evidence="7">
    <location>
        <begin position="29"/>
        <end position="225"/>
    </location>
</feature>
<evidence type="ECO:0000256" key="6">
    <source>
        <dbReference type="ARBA" id="ARBA00023212"/>
    </source>
</evidence>
<feature type="coiled-coil region" evidence="7">
    <location>
        <begin position="977"/>
        <end position="1004"/>
    </location>
</feature>
<dbReference type="InterPro" id="IPR012943">
    <property type="entry name" value="Cnn_1N"/>
</dbReference>
<keyword evidence="4" id="KW-0597">Phosphoprotein</keyword>
<evidence type="ECO:0000256" key="3">
    <source>
        <dbReference type="ARBA" id="ARBA00022490"/>
    </source>
</evidence>
<dbReference type="PANTHER" id="PTHR46501">
    <property type="entry name" value="MYOMEGALIN"/>
    <property type="match status" value="1"/>
</dbReference>
<sequence length="2511" mass="288669">MDFTDRLEGPPMIQNMSSGRMSPIMPRTMGDYQERVDKLKRENFALKIRIYFMEEKLEKDRDITDEERGIIDLKIEIENLKQDLEERNKLLTKAHTAIQCLTNEKETMTTHFRDDLRVENQMEISKFKAQAELAEEEAELLRQKLDEAQEELGQANKKIAEYEKKLGSSKEERTMLQEMQKGTIVEKDRIIAQLNDALKTKNQLIDQMNIERTESNNQVIALQEDICQLKEAASQKEMEVQTLQEIIDTEKDIEREQTEHQIQNLKQEYVGHKRLMEEEAKTLRSLVEDKDSQLKNLDKALVDAQSNLKELENEMTWRDQEIKNHETNALKRDKAIKGLAEMLQKKEKEVKQLCDQVEEQEKTIKETKEAMHNAELYRCQGAEEQQMMISKKEDNILNLKSQLHERELECERLQKSLARKQTEVDGLKQGKDLAEFVASDTLKNKEEAIKDLTKQVGDLKYDLSEQKIGIEQHYQQILQDHQDQIRNKDNLIQKLQQGIDDKDKIITEVMEKHKIAPESHKAVGKDIMIESLRQELKKRERDAENAIDEKFKIIESKDDEIRSLNMTLRDRDRDVQRALSEITMTEDKNLRLENQIQELSTQVDEYSRALDLQRTSLADSASNHDRVVAEKEAMIRKLQEAVKSKDNRVQSAAENLLMSARPDSLLNGDEASMIQELNVRLKERDKLLEDVMAERSKAVAAHEKASHDLMQAIHDKDHHIKEINDRHNRLIAEKDNTIRELEKAISERDRELEKFVENGRDKDRMILALQKQQPQSSLQANHAIQQTSPLASSNSEVSRLKKEINKLQGELLDKRAMIHELSAGKGDEYIEKLKAHIRKQDEEFTAAKNIIEKLQKQQRADKMAHLELAQAKRKNVDLETELHSKEENIDALINAGNVKDQIIKDLQNKMDSPKKERDEREYKDQEEWHKNMEEVKKLKEALYAEKVIYESMSLQNSTMPDVDDDDFGQQDALRIQLSAVEALRAELEKSLRETKNMRDQFKRSLPLSPSSSGFSSDADLLGSLKEQLDESRRWNTSLQSRLEELQRNSNVSPDRVVPQKEIAERSSHMDLSEYPISSANQTTVSTQHNVTLGEINEDDQRSIPGQEDEEESSRLALLSNQTQRINQLEVELKESQNHNKNLQRQLAFALENPAGYSKDEDNSIVAVLKEQLDQAKTLLQERDNTLAHKEEELDDVRHKLTKVKSSPANVSPSTSVGLFQELDKLKTQLSEVLKDNSELRDENRSLRMKIKEIQDINGQLQDDVDGFQEDQKSIQDLEQVINNKDQEVCHLQRELEKHRSDGEKYELMLQQQRVDLNEARGMNNLLKVERSKHQEAIEKLQKDNAELESELGKFDGEWVRKEHLVERNQEVAALNKELEHLREELEKAFEVETLLRKQVQLDTSTDEEKPVFNPQLIVDMAQEIERQKTELEATHKELIDTRRKLAVSPERKSQGSVTPLIEDVNSALRQQIDNLRAEISHLKSKDKKSSSKLQATEATVRQLSDKLKVCRNRMKALGIVPPVSPAFSKSQSESNLYNSNVEYEPKWSSALVYRENDDVGSSPSTIATEYEECANVGELQKKVEDLESQLQKAKKVAYVFQKKLKELLSSRSSSPTRSCSSPSRSCVSLCDDSSDRTWYEVLANEEALGKLQEEVEVLKNELQNYYELNSSLQNEYVNLETDFRGAQCDGQALRGRLQLLIENHCALKNKLQAMEAERINLIDEKEVLTAENRVLKKEKSVAELESQFLADDLNNLKEKMPLSSSQTHEHSFQELDVEIAALKKQLVDSRNLSNILKSHLLELVNTMSALVKQNEVGEWCFVGGVSPHRMVSLKDKADQSRRLIEDLDDTLSESRSSVYLHAVSEADIGSSNIFQTPPHAQSGYDTDISTSLSQDTIRSQSPQRTLSNSQSGQLQSRPKLADTNLLAELNNKSKKLAESEALIKSLKNELEVFKNVAYSQRAESRGNSDDESEDSLKQHLDEIRALRKRLEESIDTNDELRKQLEDKLAMIAENGSEAANLYLQETNVELSLDNAELRKAIAALENTLAERDQQLLDSENQLYQKQQSQAGLDELCKTISRLEQKLSEKDQQLVDSDNQVRIKNQTVAGLKEKLSEKDKQFADIEDQLYVKNEALSDKDRKIAENERAVRHSQKALDKARTEYAKSQSDIKRLKEEKKLLMDQIQEGKQLNNTLKMELSFVEKLTKDDSRSSKKSPSSGLDLGELLKELRQLRIQLERSIETNNALRVKLEELSNEKLSPSSRSSQSKSSSRSDLHRISPRRLFEDKPVQTDNFECMKSASSMPTLYNGRTSPHYTRDGSSISPRSRSHGTVQLDDPILSSMSGVSPLRMSGGDIQTRKHRGRDVKVIGDVLEYESLKQQMEEISVVLTGMEARIHERQRMAIKQGSHEVPMLKEMTHNVESLQLFLAEGLKSMATFYVETVYSREEYKKLKFTISKQQAMLKDALERLEKTNQLKKGMENAIARQLDKTHDVLKQAKINLEHKAQDQAKH</sequence>
<organism evidence="11 12">
    <name type="scientific">Saccoglossus kowalevskii</name>
    <name type="common">Acorn worm</name>
    <dbReference type="NCBI Taxonomy" id="10224"/>
    <lineage>
        <taxon>Eukaryota</taxon>
        <taxon>Metazoa</taxon>
        <taxon>Hemichordata</taxon>
        <taxon>Enteropneusta</taxon>
        <taxon>Harrimaniidae</taxon>
        <taxon>Saccoglossus</taxon>
    </lineage>
</organism>
<keyword evidence="3" id="KW-0963">Cytoplasm</keyword>
<feature type="compositionally biased region" description="Basic and acidic residues" evidence="8">
    <location>
        <begin position="2271"/>
        <end position="2289"/>
    </location>
</feature>
<feature type="coiled-coil region" evidence="7">
    <location>
        <begin position="1929"/>
        <end position="2190"/>
    </location>
</feature>
<evidence type="ECO:0000259" key="10">
    <source>
        <dbReference type="Pfam" id="PF23246"/>
    </source>
</evidence>
<reference evidence="12" key="1">
    <citation type="submission" date="2025-08" db="UniProtKB">
        <authorList>
            <consortium name="RefSeq"/>
        </authorList>
    </citation>
    <scope>IDENTIFICATION</scope>
    <source>
        <tissue evidence="12">Testes</tissue>
    </source>
</reference>
<feature type="region of interest" description="Disordered" evidence="8">
    <location>
        <begin position="2302"/>
        <end position="2357"/>
    </location>
</feature>
<evidence type="ECO:0000313" key="11">
    <source>
        <dbReference type="Proteomes" id="UP000694865"/>
    </source>
</evidence>
<feature type="coiled-coil region" evidence="7">
    <location>
        <begin position="575"/>
        <end position="694"/>
    </location>
</feature>
<feature type="compositionally biased region" description="Low complexity" evidence="8">
    <location>
        <begin position="2259"/>
        <end position="2270"/>
    </location>
</feature>
<protein>
    <submittedName>
        <fullName evidence="12">Myomegalin-like</fullName>
    </submittedName>
</protein>
<feature type="region of interest" description="Disordered" evidence="8">
    <location>
        <begin position="2254"/>
        <end position="2290"/>
    </location>
</feature>
<feature type="coiled-coil region" evidence="7">
    <location>
        <begin position="790"/>
        <end position="895"/>
    </location>
</feature>
<dbReference type="Proteomes" id="UP000694865">
    <property type="component" value="Unplaced"/>
</dbReference>
<feature type="domain" description="CDK5 regulatory subunit-associated protein 2/Myomegalin coiled coil" evidence="10">
    <location>
        <begin position="903"/>
        <end position="1002"/>
    </location>
</feature>
<evidence type="ECO:0000256" key="8">
    <source>
        <dbReference type="SAM" id="MobiDB-lite"/>
    </source>
</evidence>
<dbReference type="PANTHER" id="PTHR46501:SF10">
    <property type="entry name" value="CENTROSOMIN"/>
    <property type="match status" value="1"/>
</dbReference>
<evidence type="ECO:0000256" key="7">
    <source>
        <dbReference type="SAM" id="Coils"/>
    </source>
</evidence>
<keyword evidence="5" id="KW-0333">Golgi apparatus</keyword>
<dbReference type="RefSeq" id="XP_006818912.1">
    <property type="nucleotide sequence ID" value="XM_006818849.1"/>
</dbReference>
<evidence type="ECO:0000256" key="2">
    <source>
        <dbReference type="ARBA" id="ARBA00004555"/>
    </source>
</evidence>
<gene>
    <name evidence="12" type="primary">LOC102809948</name>
</gene>
<comment type="subcellular location">
    <subcellularLocation>
        <location evidence="1">Cytoplasm</location>
        <location evidence="1">Cytoskeleton</location>
    </subcellularLocation>
    <subcellularLocation>
        <location evidence="2">Golgi apparatus</location>
    </subcellularLocation>
</comment>
<dbReference type="InterPro" id="IPR056273">
    <property type="entry name" value="CDK5RAP2_MYOME_CC"/>
</dbReference>